<dbReference type="EMBL" id="FOFG01000001">
    <property type="protein sequence ID" value="SEP69391.1"/>
    <property type="molecule type" value="Genomic_DNA"/>
</dbReference>
<dbReference type="Pfam" id="PF03788">
    <property type="entry name" value="LrgA"/>
    <property type="match status" value="1"/>
</dbReference>
<dbReference type="PANTHER" id="PTHR33931">
    <property type="entry name" value="HOLIN-LIKE PROTEIN CIDA-RELATED"/>
    <property type="match status" value="1"/>
</dbReference>
<sequence length="142" mass="15238">MLQAITVLFLCQLAGEALVRFLRLPFPGPVLGMLLLAAILTVRGRAGPELETTTSVILRNLVLLYIPVSVGIIRQGANLSRYGLALGTAILVSTVLTLAVTALVFQFVARRRNPIPDPQISDPQISDRGAARSRGPNREATP</sequence>
<dbReference type="AlphaFoldDB" id="A0A1H8ZYR1"/>
<feature type="region of interest" description="Disordered" evidence="6">
    <location>
        <begin position="118"/>
        <end position="142"/>
    </location>
</feature>
<proteinExistence type="predicted"/>
<keyword evidence="5 7" id="KW-0472">Membrane</keyword>
<protein>
    <submittedName>
        <fullName evidence="8">Holin-like protein</fullName>
    </submittedName>
</protein>
<dbReference type="RefSeq" id="WP_092494788.1">
    <property type="nucleotide sequence ID" value="NZ_FOFG01000001.1"/>
</dbReference>
<evidence type="ECO:0000256" key="3">
    <source>
        <dbReference type="ARBA" id="ARBA00022692"/>
    </source>
</evidence>
<comment type="subcellular location">
    <subcellularLocation>
        <location evidence="1">Cell membrane</location>
        <topology evidence="1">Multi-pass membrane protein</topology>
    </subcellularLocation>
</comment>
<gene>
    <name evidence="8" type="ORF">SAMN05216548_101275</name>
</gene>
<feature type="transmembrane region" description="Helical" evidence="7">
    <location>
        <begin position="56"/>
        <end position="76"/>
    </location>
</feature>
<name>A0A1H8ZYR1_9HYPH</name>
<keyword evidence="9" id="KW-1185">Reference proteome</keyword>
<keyword evidence="3 7" id="KW-0812">Transmembrane</keyword>
<evidence type="ECO:0000256" key="2">
    <source>
        <dbReference type="ARBA" id="ARBA00022475"/>
    </source>
</evidence>
<evidence type="ECO:0000313" key="9">
    <source>
        <dbReference type="Proteomes" id="UP000199647"/>
    </source>
</evidence>
<dbReference type="OrthoDB" id="385012at2"/>
<dbReference type="PANTHER" id="PTHR33931:SF2">
    <property type="entry name" value="HOLIN-LIKE PROTEIN CIDA"/>
    <property type="match status" value="1"/>
</dbReference>
<feature type="transmembrane region" description="Helical" evidence="7">
    <location>
        <begin position="27"/>
        <end position="44"/>
    </location>
</feature>
<dbReference type="Proteomes" id="UP000199647">
    <property type="component" value="Unassembled WGS sequence"/>
</dbReference>
<evidence type="ECO:0000256" key="5">
    <source>
        <dbReference type="ARBA" id="ARBA00023136"/>
    </source>
</evidence>
<organism evidence="8 9">
    <name type="scientific">Faunimonas pinastri</name>
    <dbReference type="NCBI Taxonomy" id="1855383"/>
    <lineage>
        <taxon>Bacteria</taxon>
        <taxon>Pseudomonadati</taxon>
        <taxon>Pseudomonadota</taxon>
        <taxon>Alphaproteobacteria</taxon>
        <taxon>Hyphomicrobiales</taxon>
        <taxon>Afifellaceae</taxon>
        <taxon>Faunimonas</taxon>
    </lineage>
</organism>
<feature type="compositionally biased region" description="Low complexity" evidence="6">
    <location>
        <begin position="118"/>
        <end position="127"/>
    </location>
</feature>
<reference evidence="8 9" key="1">
    <citation type="submission" date="2016-10" db="EMBL/GenBank/DDBJ databases">
        <authorList>
            <person name="de Groot N.N."/>
        </authorList>
    </citation>
    <scope>NUCLEOTIDE SEQUENCE [LARGE SCALE GENOMIC DNA]</scope>
    <source>
        <strain evidence="8 9">A52C2</strain>
    </source>
</reference>
<keyword evidence="4 7" id="KW-1133">Transmembrane helix</keyword>
<evidence type="ECO:0000256" key="6">
    <source>
        <dbReference type="SAM" id="MobiDB-lite"/>
    </source>
</evidence>
<evidence type="ECO:0000313" key="8">
    <source>
        <dbReference type="EMBL" id="SEP69391.1"/>
    </source>
</evidence>
<evidence type="ECO:0000256" key="4">
    <source>
        <dbReference type="ARBA" id="ARBA00022989"/>
    </source>
</evidence>
<evidence type="ECO:0000256" key="1">
    <source>
        <dbReference type="ARBA" id="ARBA00004651"/>
    </source>
</evidence>
<evidence type="ECO:0000256" key="7">
    <source>
        <dbReference type="SAM" id="Phobius"/>
    </source>
</evidence>
<dbReference type="InterPro" id="IPR005538">
    <property type="entry name" value="LrgA/CidA"/>
</dbReference>
<keyword evidence="2" id="KW-1003">Cell membrane</keyword>
<dbReference type="STRING" id="1855383.SAMN05216548_101275"/>
<feature type="transmembrane region" description="Helical" evidence="7">
    <location>
        <begin position="82"/>
        <end position="105"/>
    </location>
</feature>
<dbReference type="GO" id="GO:0005886">
    <property type="term" value="C:plasma membrane"/>
    <property type="evidence" value="ECO:0007669"/>
    <property type="project" value="UniProtKB-SubCell"/>
</dbReference>
<accession>A0A1H8ZYR1</accession>